<keyword evidence="4" id="KW-0547">Nucleotide-binding</keyword>
<comment type="similarity">
    <text evidence="2">Belongs to the ABC transporter superfamily.</text>
</comment>
<feature type="domain" description="ABC transporter" evidence="8">
    <location>
        <begin position="2"/>
        <end position="232"/>
    </location>
</feature>
<proteinExistence type="inferred from homology"/>
<dbReference type="InterPro" id="IPR003439">
    <property type="entry name" value="ABC_transporter-like_ATP-bd"/>
</dbReference>
<dbReference type="EMBL" id="CADCTP010000293">
    <property type="protein sequence ID" value="CAA9275519.1"/>
    <property type="molecule type" value="Genomic_DNA"/>
</dbReference>
<evidence type="ECO:0000256" key="3">
    <source>
        <dbReference type="ARBA" id="ARBA00022448"/>
    </source>
</evidence>
<dbReference type="InterPro" id="IPR027417">
    <property type="entry name" value="P-loop_NTPase"/>
</dbReference>
<evidence type="ECO:0000256" key="5">
    <source>
        <dbReference type="ARBA" id="ARBA00022840"/>
    </source>
</evidence>
<dbReference type="PROSITE" id="PS50893">
    <property type="entry name" value="ABC_TRANSPORTER_2"/>
    <property type="match status" value="1"/>
</dbReference>
<dbReference type="AlphaFoldDB" id="A0A6J4JBI8"/>
<evidence type="ECO:0000259" key="8">
    <source>
        <dbReference type="PROSITE" id="PS50893"/>
    </source>
</evidence>
<evidence type="ECO:0000313" key="9">
    <source>
        <dbReference type="EMBL" id="CAA9275519.1"/>
    </source>
</evidence>
<keyword evidence="6" id="KW-0046">Antibiotic resistance</keyword>
<feature type="compositionally biased region" description="Gly residues" evidence="7">
    <location>
        <begin position="313"/>
        <end position="322"/>
    </location>
</feature>
<organism evidence="9">
    <name type="scientific">uncultured Mycobacteriales bacterium</name>
    <dbReference type="NCBI Taxonomy" id="581187"/>
    <lineage>
        <taxon>Bacteria</taxon>
        <taxon>Bacillati</taxon>
        <taxon>Actinomycetota</taxon>
        <taxon>Actinomycetes</taxon>
        <taxon>Mycobacteriales</taxon>
        <taxon>environmental samples</taxon>
    </lineage>
</organism>
<keyword evidence="5" id="KW-0067">ATP-binding</keyword>
<protein>
    <recommendedName>
        <fullName evidence="8">ABC transporter domain-containing protein</fullName>
    </recommendedName>
</protein>
<dbReference type="SUPFAM" id="SSF52540">
    <property type="entry name" value="P-loop containing nucleoside triphosphate hydrolases"/>
    <property type="match status" value="1"/>
</dbReference>
<dbReference type="SMART" id="SM00382">
    <property type="entry name" value="AAA"/>
    <property type="match status" value="1"/>
</dbReference>
<dbReference type="GO" id="GO:0046677">
    <property type="term" value="P:response to antibiotic"/>
    <property type="evidence" value="ECO:0007669"/>
    <property type="project" value="UniProtKB-KW"/>
</dbReference>
<sequence>MLEITGLTKSYGDLRVLDGVDLTVGTGEVVGLLGPNGAGKTTLVSIVAGLRRADAGRVVALGADVTADPGAVRDRLGLAGQELGIYPVHTVAENLRLFGTLGGLRGPALAASVEDLADALELTDLLGRRAGTLSGGQKRRVHTACALVHRPRLVLLDEPTVGADPESRLRLLQLVRRLAAEGATVLYTTHYLGEIEDLDARVVILAGGTVRADGGVAELVAGHTRREIVLRFDGPPPELDWPGARRADAALHLPAADPATETVRALQLLGDGRTRLTGIEMGRASLEQAYLAILAGSGSGSGSAAADRVAAGPSGGTAGAAR</sequence>
<comment type="subcellular location">
    <subcellularLocation>
        <location evidence="1">Cell membrane</location>
        <topology evidence="1">Peripheral membrane protein</topology>
    </subcellularLocation>
</comment>
<dbReference type="GO" id="GO:0005886">
    <property type="term" value="C:plasma membrane"/>
    <property type="evidence" value="ECO:0007669"/>
    <property type="project" value="UniProtKB-SubCell"/>
</dbReference>
<evidence type="ECO:0000256" key="6">
    <source>
        <dbReference type="ARBA" id="ARBA00023251"/>
    </source>
</evidence>
<reference evidence="9" key="1">
    <citation type="submission" date="2020-02" db="EMBL/GenBank/DDBJ databases">
        <authorList>
            <person name="Meier V. D."/>
        </authorList>
    </citation>
    <scope>NUCLEOTIDE SEQUENCE</scope>
    <source>
        <strain evidence="9">AVDCRST_MAG41</strain>
    </source>
</reference>
<dbReference type="PANTHER" id="PTHR42711">
    <property type="entry name" value="ABC TRANSPORTER ATP-BINDING PROTEIN"/>
    <property type="match status" value="1"/>
</dbReference>
<evidence type="ECO:0000256" key="7">
    <source>
        <dbReference type="SAM" id="MobiDB-lite"/>
    </source>
</evidence>
<dbReference type="PANTHER" id="PTHR42711:SF5">
    <property type="entry name" value="ABC TRANSPORTER ATP-BINDING PROTEIN NATA"/>
    <property type="match status" value="1"/>
</dbReference>
<name>A0A6J4JBI8_9ACTN</name>
<dbReference type="GO" id="GO:0016887">
    <property type="term" value="F:ATP hydrolysis activity"/>
    <property type="evidence" value="ECO:0007669"/>
    <property type="project" value="InterPro"/>
</dbReference>
<accession>A0A6J4JBI8</accession>
<dbReference type="GO" id="GO:0005524">
    <property type="term" value="F:ATP binding"/>
    <property type="evidence" value="ECO:0007669"/>
    <property type="project" value="UniProtKB-KW"/>
</dbReference>
<dbReference type="Gene3D" id="3.40.50.300">
    <property type="entry name" value="P-loop containing nucleotide triphosphate hydrolases"/>
    <property type="match status" value="1"/>
</dbReference>
<evidence type="ECO:0000256" key="4">
    <source>
        <dbReference type="ARBA" id="ARBA00022741"/>
    </source>
</evidence>
<feature type="compositionally biased region" description="Low complexity" evidence="7">
    <location>
        <begin position="303"/>
        <end position="312"/>
    </location>
</feature>
<feature type="region of interest" description="Disordered" evidence="7">
    <location>
        <begin position="303"/>
        <end position="322"/>
    </location>
</feature>
<evidence type="ECO:0000256" key="2">
    <source>
        <dbReference type="ARBA" id="ARBA00005417"/>
    </source>
</evidence>
<dbReference type="Pfam" id="PF00005">
    <property type="entry name" value="ABC_tran"/>
    <property type="match status" value="1"/>
</dbReference>
<gene>
    <name evidence="9" type="ORF">AVDCRST_MAG41-3209</name>
</gene>
<dbReference type="InterPro" id="IPR003593">
    <property type="entry name" value="AAA+_ATPase"/>
</dbReference>
<evidence type="ECO:0000256" key="1">
    <source>
        <dbReference type="ARBA" id="ARBA00004202"/>
    </source>
</evidence>
<dbReference type="CDD" id="cd03230">
    <property type="entry name" value="ABC_DR_subfamily_A"/>
    <property type="match status" value="1"/>
</dbReference>
<keyword evidence="3" id="KW-0813">Transport</keyword>
<dbReference type="InterPro" id="IPR050763">
    <property type="entry name" value="ABC_transporter_ATP-binding"/>
</dbReference>